<proteinExistence type="predicted"/>
<reference evidence="1 2" key="1">
    <citation type="submission" date="2018-12" db="EMBL/GenBank/DDBJ databases">
        <authorList>
            <consortium name="Pathogen Informatics"/>
        </authorList>
    </citation>
    <scope>NUCLEOTIDE SEQUENCE [LARGE SCALE GENOMIC DNA]</scope>
    <source>
        <strain evidence="1 2">NCTC11636</strain>
    </source>
</reference>
<dbReference type="EMBL" id="LR134350">
    <property type="protein sequence ID" value="VEG26200.1"/>
    <property type="molecule type" value="Genomic_DNA"/>
</dbReference>
<sequence>MADEVELVQDNEGLAVVGEQGAVRRFLEQAGLWEASQDLGLEGLGSVLDIAPGVAEAALSASSTAGRYVKLTEESARDIRELGLVPTKTDGISYAMVGQPGSIAKWVRIETGVTSWLTNPAILSGAAGIMAQLARQQEMKELKGLLESIDGKLDDVRRGQRDKDLAKMDGARMAIDEAMNQREHGADRETAWGKVEHTKATVFEVEAKALREIAALSNKVDKDASAGKLRKTAEEIAKEAAVWLAVLASCFQLEDQHAILELDYVRATAPSKLDAHRLSLDKARSERRDKVVKSTVQLMNRLDEAGGTASEKIILHWREAQAVVDSVNTVGRQIDQLYAPLGIEPQRAPLTAPGWGEALRDRQQWQKAREEIKPAATAAGVALFALAAAAIMNANDHDSPSDGDESDEDA</sequence>
<name>A0A448HEI9_9ACTO</name>
<keyword evidence="2" id="KW-1185">Reference proteome</keyword>
<dbReference type="Proteomes" id="UP000266895">
    <property type="component" value="Chromosome"/>
</dbReference>
<dbReference type="KEGG" id="ahw:NCTC11636_00400"/>
<protein>
    <submittedName>
        <fullName evidence="1">Uncharacterized protein</fullName>
    </submittedName>
</protein>
<evidence type="ECO:0000313" key="2">
    <source>
        <dbReference type="Proteomes" id="UP000266895"/>
    </source>
</evidence>
<dbReference type="AlphaFoldDB" id="A0A448HEI9"/>
<dbReference type="OrthoDB" id="4391631at2"/>
<dbReference type="RefSeq" id="WP_126381598.1">
    <property type="nucleotide sequence ID" value="NZ_LR134350.1"/>
</dbReference>
<accession>A0A448HEI9</accession>
<organism evidence="1 2">
    <name type="scientific">Actinomyces howellii</name>
    <dbReference type="NCBI Taxonomy" id="52771"/>
    <lineage>
        <taxon>Bacteria</taxon>
        <taxon>Bacillati</taxon>
        <taxon>Actinomycetota</taxon>
        <taxon>Actinomycetes</taxon>
        <taxon>Actinomycetales</taxon>
        <taxon>Actinomycetaceae</taxon>
        <taxon>Actinomyces</taxon>
    </lineage>
</organism>
<gene>
    <name evidence="1" type="ORF">NCTC11636_00400</name>
</gene>
<evidence type="ECO:0000313" key="1">
    <source>
        <dbReference type="EMBL" id="VEG26200.1"/>
    </source>
</evidence>